<evidence type="ECO:0000256" key="1">
    <source>
        <dbReference type="SAM" id="SignalP"/>
    </source>
</evidence>
<dbReference type="EMBL" id="FTOQ01000003">
    <property type="protein sequence ID" value="SIS78423.1"/>
    <property type="molecule type" value="Genomic_DNA"/>
</dbReference>
<reference evidence="3" key="1">
    <citation type="submission" date="2017-01" db="EMBL/GenBank/DDBJ databases">
        <authorList>
            <person name="Varghese N."/>
            <person name="Submissions S."/>
        </authorList>
    </citation>
    <scope>NUCLEOTIDE SEQUENCE [LARGE SCALE GENOMIC DNA]</scope>
    <source>
        <strain evidence="3">DSM 29430</strain>
    </source>
</reference>
<protein>
    <submittedName>
        <fullName evidence="2">Uncharacterized protein</fullName>
    </submittedName>
</protein>
<feature type="signal peptide" evidence="1">
    <location>
        <begin position="1"/>
        <end position="20"/>
    </location>
</feature>
<keyword evidence="3" id="KW-1185">Reference proteome</keyword>
<dbReference type="RefSeq" id="WP_076446861.1">
    <property type="nucleotide sequence ID" value="NZ_FTOQ01000003.1"/>
</dbReference>
<gene>
    <name evidence="2" type="ORF">SAMN05421759_103235</name>
</gene>
<keyword evidence="1" id="KW-0732">Signal</keyword>
<sequence length="77" mass="8316">MFHKFAISVLVLGLAGPAVANDDFARTVGVDPGKYTTSELVQIMLSDDKDTEMKMIEVRRQKARDAAAILSTASSTN</sequence>
<accession>A0A1N7LX73</accession>
<organism evidence="2 3">
    <name type="scientific">Roseivivax lentus</name>
    <dbReference type="NCBI Taxonomy" id="633194"/>
    <lineage>
        <taxon>Bacteria</taxon>
        <taxon>Pseudomonadati</taxon>
        <taxon>Pseudomonadota</taxon>
        <taxon>Alphaproteobacteria</taxon>
        <taxon>Rhodobacterales</taxon>
        <taxon>Roseobacteraceae</taxon>
        <taxon>Roseivivax</taxon>
    </lineage>
</organism>
<dbReference type="Proteomes" id="UP000186684">
    <property type="component" value="Unassembled WGS sequence"/>
</dbReference>
<evidence type="ECO:0000313" key="2">
    <source>
        <dbReference type="EMBL" id="SIS78423.1"/>
    </source>
</evidence>
<proteinExistence type="predicted"/>
<evidence type="ECO:0000313" key="3">
    <source>
        <dbReference type="Proteomes" id="UP000186684"/>
    </source>
</evidence>
<dbReference type="OrthoDB" id="7877136at2"/>
<dbReference type="AlphaFoldDB" id="A0A1N7LX73"/>
<name>A0A1N7LX73_9RHOB</name>
<feature type="chain" id="PRO_5013020936" evidence="1">
    <location>
        <begin position="21"/>
        <end position="77"/>
    </location>
</feature>